<feature type="binding site" evidence="8">
    <location>
        <begin position="187"/>
        <end position="188"/>
    </location>
    <ligand>
        <name>substrate</name>
    </ligand>
</feature>
<dbReference type="AlphaFoldDB" id="A0A140L3U1"/>
<dbReference type="GO" id="GO:0008360">
    <property type="term" value="P:regulation of cell shape"/>
    <property type="evidence" value="ECO:0007669"/>
    <property type="project" value="UniProtKB-KW"/>
</dbReference>
<dbReference type="Gene3D" id="3.40.50.1860">
    <property type="match status" value="2"/>
</dbReference>
<feature type="binding site" evidence="8">
    <location>
        <begin position="76"/>
        <end position="77"/>
    </location>
    <ligand>
        <name>substrate</name>
    </ligand>
</feature>
<comment type="similarity">
    <text evidence="8">Belongs to the aspartate/glutamate racemases family.</text>
</comment>
<accession>A0A140L3U1</accession>
<dbReference type="UniPathway" id="UPA00219"/>
<dbReference type="InterPro" id="IPR004391">
    <property type="entry name" value="Glu_race"/>
</dbReference>
<dbReference type="GO" id="GO:0008881">
    <property type="term" value="F:glutamate racemase activity"/>
    <property type="evidence" value="ECO:0007669"/>
    <property type="project" value="UniProtKB-UniRule"/>
</dbReference>
<evidence type="ECO:0000313" key="9">
    <source>
        <dbReference type="EMBL" id="KXG75216.1"/>
    </source>
</evidence>
<proteinExistence type="inferred from homology"/>
<keyword evidence="6 8" id="KW-0961">Cell wall biogenesis/degradation</keyword>
<evidence type="ECO:0000256" key="2">
    <source>
        <dbReference type="ARBA" id="ARBA00013090"/>
    </source>
</evidence>
<dbReference type="Pfam" id="PF01177">
    <property type="entry name" value="Asp_Glu_race"/>
    <property type="match status" value="1"/>
</dbReference>
<sequence>MEARRKPIGIFDSGIGGLTVAKEIMNLLPHENIVYFGDTARVPYGSKSKETITRFAKEGVSFLMKQDVKMIVIACNTVSATCLEELQEMLPVPVVGVIEPGARAAVKATRNGRVGVIGTERTVKSGAYEKAIQTLNGTIKIFSKACPLFVPLVEEGWLENEVAYHTAKIYLDPLQREGIDTLVLGCTHYPLLKPTLKKVVGDGVILVDSALETAREVAGILFEKCLNREKKDAPSYQFFVSDDPDRFVKVGETFLKRPIDPINVIDPERW</sequence>
<evidence type="ECO:0000256" key="7">
    <source>
        <dbReference type="ARBA" id="ARBA00070053"/>
    </source>
</evidence>
<dbReference type="InParanoid" id="A0A140L3U1"/>
<protein>
    <recommendedName>
        <fullName evidence="7 8">Glutamate racemase</fullName>
        <ecNumber evidence="2 8">5.1.1.3</ecNumber>
    </recommendedName>
</protein>
<dbReference type="OrthoDB" id="9801055at2"/>
<evidence type="ECO:0000256" key="4">
    <source>
        <dbReference type="ARBA" id="ARBA00022984"/>
    </source>
</evidence>
<comment type="function">
    <text evidence="8">Provides the (R)-glutamate required for cell wall biosynthesis.</text>
</comment>
<dbReference type="EC" id="5.1.1.3" evidence="2 8"/>
<dbReference type="STRING" id="520764.AN618_19930"/>
<dbReference type="GO" id="GO:0071555">
    <property type="term" value="P:cell wall organization"/>
    <property type="evidence" value="ECO:0007669"/>
    <property type="project" value="UniProtKB-KW"/>
</dbReference>
<dbReference type="PROSITE" id="PS00924">
    <property type="entry name" value="ASP_GLU_RACEMASE_2"/>
    <property type="match status" value="1"/>
</dbReference>
<evidence type="ECO:0000256" key="5">
    <source>
        <dbReference type="ARBA" id="ARBA00023235"/>
    </source>
</evidence>
<dbReference type="HAMAP" id="MF_00258">
    <property type="entry name" value="Glu_racemase"/>
    <property type="match status" value="1"/>
</dbReference>
<evidence type="ECO:0000256" key="8">
    <source>
        <dbReference type="HAMAP-Rule" id="MF_00258"/>
    </source>
</evidence>
<comment type="catalytic activity">
    <reaction evidence="1 8">
        <text>L-glutamate = D-glutamate</text>
        <dbReference type="Rhea" id="RHEA:12813"/>
        <dbReference type="ChEBI" id="CHEBI:29985"/>
        <dbReference type="ChEBI" id="CHEBI:29986"/>
        <dbReference type="EC" id="5.1.1.3"/>
    </reaction>
</comment>
<comment type="pathway">
    <text evidence="8">Cell wall biogenesis; peptidoglycan biosynthesis.</text>
</comment>
<feature type="binding site" evidence="8">
    <location>
        <begin position="12"/>
        <end position="13"/>
    </location>
    <ligand>
        <name>substrate</name>
    </ligand>
</feature>
<dbReference type="InterPro" id="IPR015942">
    <property type="entry name" value="Asp/Glu/hydantoin_racemase"/>
</dbReference>
<dbReference type="SUPFAM" id="SSF53681">
    <property type="entry name" value="Aspartate/glutamate racemase"/>
    <property type="match status" value="2"/>
</dbReference>
<dbReference type="FunFam" id="3.40.50.1860:FF:000002">
    <property type="entry name" value="Glutamate racemase"/>
    <property type="match status" value="1"/>
</dbReference>
<dbReference type="FunCoup" id="A0A140L3U1">
    <property type="interactions" value="202"/>
</dbReference>
<dbReference type="GO" id="GO:0009252">
    <property type="term" value="P:peptidoglycan biosynthetic process"/>
    <property type="evidence" value="ECO:0007669"/>
    <property type="project" value="UniProtKB-UniRule"/>
</dbReference>
<gene>
    <name evidence="9" type="primary">murI_1</name>
    <name evidence="8" type="synonym">murI</name>
    <name evidence="9" type="ORF">AN618_19930</name>
</gene>
<dbReference type="NCBIfam" id="TIGR00067">
    <property type="entry name" value="glut_race"/>
    <property type="match status" value="1"/>
</dbReference>
<dbReference type="PANTHER" id="PTHR21198:SF2">
    <property type="entry name" value="GLUTAMATE RACEMASE"/>
    <property type="match status" value="1"/>
</dbReference>
<dbReference type="PANTHER" id="PTHR21198">
    <property type="entry name" value="GLUTAMATE RACEMASE"/>
    <property type="match status" value="1"/>
</dbReference>
<feature type="active site" description="Proton donor/acceptor" evidence="8">
    <location>
        <position position="75"/>
    </location>
</feature>
<dbReference type="PATRIC" id="fig|520764.3.peg.2139"/>
<keyword evidence="3 8" id="KW-0133">Cell shape</keyword>
<feature type="active site" description="Proton donor/acceptor" evidence="8">
    <location>
        <position position="186"/>
    </location>
</feature>
<reference evidence="9 10" key="1">
    <citation type="submission" date="2015-12" db="EMBL/GenBank/DDBJ databases">
        <title>Draft genome sequnece of Fervidicola ferrireducens strain Y170.</title>
        <authorList>
            <person name="Patel B.K."/>
        </authorList>
    </citation>
    <scope>NUCLEOTIDE SEQUENCE [LARGE SCALE GENOMIC DNA]</scope>
    <source>
        <strain evidence="9 10">Y170</strain>
    </source>
</reference>
<dbReference type="RefSeq" id="WP_066354512.1">
    <property type="nucleotide sequence ID" value="NZ_LOED01000030.1"/>
</dbReference>
<evidence type="ECO:0000256" key="3">
    <source>
        <dbReference type="ARBA" id="ARBA00022960"/>
    </source>
</evidence>
<comment type="caution">
    <text evidence="9">The sequence shown here is derived from an EMBL/GenBank/DDBJ whole genome shotgun (WGS) entry which is preliminary data.</text>
</comment>
<evidence type="ECO:0000256" key="1">
    <source>
        <dbReference type="ARBA" id="ARBA00001602"/>
    </source>
</evidence>
<dbReference type="EMBL" id="LOED01000030">
    <property type="protein sequence ID" value="KXG75216.1"/>
    <property type="molecule type" value="Genomic_DNA"/>
</dbReference>
<organism evidence="9 10">
    <name type="scientific">Fervidicola ferrireducens</name>
    <dbReference type="NCBI Taxonomy" id="520764"/>
    <lineage>
        <taxon>Bacteria</taxon>
        <taxon>Bacillati</taxon>
        <taxon>Bacillota</taxon>
        <taxon>Clostridia</taxon>
        <taxon>Thermosediminibacterales</taxon>
        <taxon>Thermosediminibacteraceae</taxon>
        <taxon>Fervidicola</taxon>
    </lineage>
</organism>
<dbReference type="InterPro" id="IPR033134">
    <property type="entry name" value="Asp/Glu_racemase_AS_2"/>
</dbReference>
<feature type="binding site" evidence="8">
    <location>
        <begin position="44"/>
        <end position="45"/>
    </location>
    <ligand>
        <name>substrate</name>
    </ligand>
</feature>
<evidence type="ECO:0000256" key="6">
    <source>
        <dbReference type="ARBA" id="ARBA00023316"/>
    </source>
</evidence>
<name>A0A140L3U1_9FIRM</name>
<dbReference type="InterPro" id="IPR001920">
    <property type="entry name" value="Asp/Glu_race"/>
</dbReference>
<keyword evidence="5 8" id="KW-0413">Isomerase</keyword>
<evidence type="ECO:0000313" key="10">
    <source>
        <dbReference type="Proteomes" id="UP000070427"/>
    </source>
</evidence>
<dbReference type="Proteomes" id="UP000070427">
    <property type="component" value="Unassembled WGS sequence"/>
</dbReference>
<keyword evidence="10" id="KW-1185">Reference proteome</keyword>
<keyword evidence="4 8" id="KW-0573">Peptidoglycan synthesis</keyword>